<evidence type="ECO:0000313" key="2">
    <source>
        <dbReference type="Proteomes" id="UP000798662"/>
    </source>
</evidence>
<proteinExistence type="predicted"/>
<evidence type="ECO:0000313" key="1">
    <source>
        <dbReference type="EMBL" id="KAK1860551.1"/>
    </source>
</evidence>
<gene>
    <name evidence="1" type="ORF">I4F81_003139</name>
</gene>
<protein>
    <submittedName>
        <fullName evidence="1">Uncharacterized protein</fullName>
    </submittedName>
</protein>
<keyword evidence="2" id="KW-1185">Reference proteome</keyword>
<accession>A0ACC3BRC6</accession>
<dbReference type="EMBL" id="CM020618">
    <property type="protein sequence ID" value="KAK1860551.1"/>
    <property type="molecule type" value="Genomic_DNA"/>
</dbReference>
<sequence>MALPVMVGGRRPPPPPPRAPVAFAAPPALPVSRGGLPRRRATAVAPSHRLWRPLAGAPLPPPSPPPPLPASPRRAAQPCASASPPRAVPPRPAAGGGPDPPGGGGRQPPQPPAPAAAALAGLLLAATLTLTPVPGGGGGSGVVGRPPPAAAGVVSENTLARRYIVTDGSALLRYSLPLPAERYAPVAGFTSGPAPTGVNAVVGAVVSGGAGGGAATVPAPAVRRLQAALEALGVDLRARGKASVSSARADLLRVADILSAGGRVEMLLDVPRPRRPAAAALLSDLDRVFASLLDELGLQDVMGALVAAGSGGGGGADPAVVTAMRRGLVIATSGGPSAKQVAWDRVTVQNLRLRSLDIVGQLEELMVPARFPYAIPRKYAALPRLLGRATLQVTVEKPAGGDAVFRSIEGESLGRTATFTAVLDGYSAPLSSGAVVDLARRGFYDGTPVSSREKGYYWFAGDPDGPRGPATGFTDPSTGTNRRVPFEVLIDGDSTPTWGRSMEAAGVGDLQPVLPMTAYGALALAHSSDDENDASSAFYCFLLDPRSTAARSVGGTVLNGNIATFGYFVGADAAALAGVAPGDTIAKVEVRTARQAV</sequence>
<name>A0ACC3BRC6_PYRYE</name>
<comment type="caution">
    <text evidence="1">The sequence shown here is derived from an EMBL/GenBank/DDBJ whole genome shotgun (WGS) entry which is preliminary data.</text>
</comment>
<reference evidence="1" key="1">
    <citation type="submission" date="2019-11" db="EMBL/GenBank/DDBJ databases">
        <title>Nori genome reveals adaptations in red seaweeds to the harsh intertidal environment.</title>
        <authorList>
            <person name="Wang D."/>
            <person name="Mao Y."/>
        </authorList>
    </citation>
    <scope>NUCLEOTIDE SEQUENCE</scope>
    <source>
        <tissue evidence="1">Gametophyte</tissue>
    </source>
</reference>
<organism evidence="1 2">
    <name type="scientific">Pyropia yezoensis</name>
    <name type="common">Susabi-nori</name>
    <name type="synonym">Porphyra yezoensis</name>
    <dbReference type="NCBI Taxonomy" id="2788"/>
    <lineage>
        <taxon>Eukaryota</taxon>
        <taxon>Rhodophyta</taxon>
        <taxon>Bangiophyceae</taxon>
        <taxon>Bangiales</taxon>
        <taxon>Bangiaceae</taxon>
        <taxon>Pyropia</taxon>
    </lineage>
</organism>
<dbReference type="Proteomes" id="UP000798662">
    <property type="component" value="Chromosome 1"/>
</dbReference>